<keyword evidence="2" id="KW-1185">Reference proteome</keyword>
<name>A0A3A6UNC5_9GAMM</name>
<sequence length="133" mass="15073">MINKIFWIFLLLPFQLFANDEPLSLDRVVPSNFTLAFPNEDNIRPSISTFKVNNFALMSNETGERWAIVTLTNQASGRRTISQKHLMALVADGEHITPFEISQSFKAGETLSLTLYFGVSKFPILTVFTRTKT</sequence>
<evidence type="ECO:0000313" key="1">
    <source>
        <dbReference type="EMBL" id="RJY19291.1"/>
    </source>
</evidence>
<organism evidence="1 2">
    <name type="scientific">Parashewanella spongiae</name>
    <dbReference type="NCBI Taxonomy" id="342950"/>
    <lineage>
        <taxon>Bacteria</taxon>
        <taxon>Pseudomonadati</taxon>
        <taxon>Pseudomonadota</taxon>
        <taxon>Gammaproteobacteria</taxon>
        <taxon>Alteromonadales</taxon>
        <taxon>Shewanellaceae</taxon>
        <taxon>Parashewanella</taxon>
    </lineage>
</organism>
<proteinExistence type="predicted"/>
<dbReference type="OrthoDB" id="6080130at2"/>
<dbReference type="EMBL" id="QYYH01000005">
    <property type="protein sequence ID" value="RJY19291.1"/>
    <property type="molecule type" value="Genomic_DNA"/>
</dbReference>
<comment type="caution">
    <text evidence="1">The sequence shown here is derived from an EMBL/GenBank/DDBJ whole genome shotgun (WGS) entry which is preliminary data.</text>
</comment>
<evidence type="ECO:0008006" key="3">
    <source>
        <dbReference type="Google" id="ProtNLM"/>
    </source>
</evidence>
<accession>A0A3A6UNC5</accession>
<dbReference type="AlphaFoldDB" id="A0A3A6UNC5"/>
<dbReference type="Proteomes" id="UP000273022">
    <property type="component" value="Unassembled WGS sequence"/>
</dbReference>
<gene>
    <name evidence="1" type="ORF">D5R81_01465</name>
</gene>
<reference evidence="1 2" key="1">
    <citation type="submission" date="2018-09" db="EMBL/GenBank/DDBJ databases">
        <title>Phylogeny of the Shewanellaceae, and recommendation for two new genera, Pseudoshewanella and Parashewanella.</title>
        <authorList>
            <person name="Wang G."/>
        </authorList>
    </citation>
    <scope>NUCLEOTIDE SEQUENCE [LARGE SCALE GENOMIC DNA]</scope>
    <source>
        <strain evidence="1 2">KCTC 22492</strain>
    </source>
</reference>
<evidence type="ECO:0000313" key="2">
    <source>
        <dbReference type="Proteomes" id="UP000273022"/>
    </source>
</evidence>
<dbReference type="RefSeq" id="WP_121851886.1">
    <property type="nucleotide sequence ID" value="NZ_CP037952.1"/>
</dbReference>
<protein>
    <recommendedName>
        <fullName evidence="3">Copper chaperone PCu(A)C</fullName>
    </recommendedName>
</protein>